<dbReference type="InterPro" id="IPR037119">
    <property type="entry name" value="Haem_oxidase_HugZ-like_sf"/>
</dbReference>
<keyword evidence="1" id="KW-0472">Membrane</keyword>
<proteinExistence type="predicted"/>
<organism evidence="4 5">
    <name type="scientific">Vitis vinifera</name>
    <name type="common">Grape</name>
    <dbReference type="NCBI Taxonomy" id="29760"/>
    <lineage>
        <taxon>Eukaryota</taxon>
        <taxon>Viridiplantae</taxon>
        <taxon>Streptophyta</taxon>
        <taxon>Embryophyta</taxon>
        <taxon>Tracheophyta</taxon>
        <taxon>Spermatophyta</taxon>
        <taxon>Magnoliopsida</taxon>
        <taxon>eudicotyledons</taxon>
        <taxon>Gunneridae</taxon>
        <taxon>Pentapetalae</taxon>
        <taxon>rosids</taxon>
        <taxon>Vitales</taxon>
        <taxon>Vitaceae</taxon>
        <taxon>Viteae</taxon>
        <taxon>Vitis</taxon>
    </lineage>
</organism>
<dbReference type="SUPFAM" id="SSF50475">
    <property type="entry name" value="FMN-binding split barrel"/>
    <property type="match status" value="1"/>
</dbReference>
<dbReference type="InterPro" id="IPR019595">
    <property type="entry name" value="DUF2470"/>
</dbReference>
<feature type="domain" description="DUF2470" evidence="2">
    <location>
        <begin position="272"/>
        <end position="295"/>
    </location>
</feature>
<evidence type="ECO:0000313" key="5">
    <source>
        <dbReference type="Proteomes" id="UP000288805"/>
    </source>
</evidence>
<dbReference type="AlphaFoldDB" id="A0A438EGX6"/>
<dbReference type="InterPro" id="IPR012349">
    <property type="entry name" value="Split_barrel_FMN-bd"/>
</dbReference>
<evidence type="ECO:0000259" key="3">
    <source>
        <dbReference type="Pfam" id="PF13883"/>
    </source>
</evidence>
<keyword evidence="1" id="KW-1133">Transmembrane helix</keyword>
<gene>
    <name evidence="4" type="ORF">CK203_074397</name>
</gene>
<accession>A0A438EGX6</accession>
<reference evidence="4 5" key="1">
    <citation type="journal article" date="2018" name="PLoS Genet.">
        <title>Population sequencing reveals clonal diversity and ancestral inbreeding in the grapevine cultivar Chardonnay.</title>
        <authorList>
            <person name="Roach M.J."/>
            <person name="Johnson D.L."/>
            <person name="Bohlmann J."/>
            <person name="van Vuuren H.J."/>
            <person name="Jones S.J."/>
            <person name="Pretorius I.S."/>
            <person name="Schmidt S.A."/>
            <person name="Borneman A.R."/>
        </authorList>
    </citation>
    <scope>NUCLEOTIDE SEQUENCE [LARGE SCALE GENOMIC DNA]</scope>
    <source>
        <strain evidence="5">cv. Chardonnay</strain>
        <tissue evidence="4">Leaf</tissue>
    </source>
</reference>
<dbReference type="PANTHER" id="PTHR13343:SF24">
    <property type="entry name" value="OS07G0573800 PROTEIN"/>
    <property type="match status" value="1"/>
</dbReference>
<dbReference type="EMBL" id="QGNW01001296">
    <property type="protein sequence ID" value="RVW46912.1"/>
    <property type="molecule type" value="Genomic_DNA"/>
</dbReference>
<dbReference type="Pfam" id="PF13883">
    <property type="entry name" value="CREG_beta-barrel"/>
    <property type="match status" value="1"/>
</dbReference>
<dbReference type="InterPro" id="IPR055343">
    <property type="entry name" value="CREG_beta-barrel"/>
</dbReference>
<dbReference type="Proteomes" id="UP000288805">
    <property type="component" value="Unassembled WGS sequence"/>
</dbReference>
<comment type="caution">
    <text evidence="4">The sequence shown here is derived from an EMBL/GenBank/DDBJ whole genome shotgun (WGS) entry which is preliminary data.</text>
</comment>
<sequence length="299" mass="33382">MKRVVAPTAWSISLIPRVNARKIPNSSPPFPNLFSPKPYSFFSSPLVRPLSMAASAAQTASPGDVTTDAEVFQLIKDHQEKAARLPPLEEIRTVINHSVRGMLSTISQKYEGYPSGSMVDFACDQDGYPILAVSSLANHTKDLLANTKCSLLVAKDPEDKTDLLITVHGDAVPVSEEDKGDIRTAYLTRHPNAFWVDFGDFQFMRIEPKVVRYVSGIATALLDQKVFLPFIFLFSNHMLFHVFICFFIFYLSEFTKEAYTAAKVDPIAQFSKPVASHMNRDHAEDTKLIVQHVTSILVM</sequence>
<dbReference type="GO" id="GO:0005737">
    <property type="term" value="C:cytoplasm"/>
    <property type="evidence" value="ECO:0007669"/>
    <property type="project" value="UniProtKB-ARBA"/>
</dbReference>
<feature type="domain" description="CREG-like beta-barrel" evidence="3">
    <location>
        <begin position="92"/>
        <end position="215"/>
    </location>
</feature>
<evidence type="ECO:0008006" key="6">
    <source>
        <dbReference type="Google" id="ProtNLM"/>
    </source>
</evidence>
<keyword evidence="1" id="KW-0812">Transmembrane</keyword>
<dbReference type="Pfam" id="PF10615">
    <property type="entry name" value="DUF2470"/>
    <property type="match status" value="1"/>
</dbReference>
<protein>
    <recommendedName>
        <fullName evidence="6">DUF2470 domain-containing protein</fullName>
    </recommendedName>
</protein>
<name>A0A438EGX6_VITVI</name>
<evidence type="ECO:0000313" key="4">
    <source>
        <dbReference type="EMBL" id="RVW46912.1"/>
    </source>
</evidence>
<dbReference type="Gene3D" id="2.30.110.10">
    <property type="entry name" value="Electron Transport, Fmn-binding Protein, Chain A"/>
    <property type="match status" value="1"/>
</dbReference>
<dbReference type="PANTHER" id="PTHR13343">
    <property type="entry name" value="CREG1 PROTEIN"/>
    <property type="match status" value="1"/>
</dbReference>
<dbReference type="Gene3D" id="3.20.180.10">
    <property type="entry name" value="PNP-oxidase-like"/>
    <property type="match status" value="1"/>
</dbReference>
<feature type="transmembrane region" description="Helical" evidence="1">
    <location>
        <begin position="227"/>
        <end position="251"/>
    </location>
</feature>
<evidence type="ECO:0000259" key="2">
    <source>
        <dbReference type="Pfam" id="PF10615"/>
    </source>
</evidence>
<evidence type="ECO:0000256" key="1">
    <source>
        <dbReference type="SAM" id="Phobius"/>
    </source>
</evidence>